<protein>
    <recommendedName>
        <fullName evidence="2">Calcium-binding protein</fullName>
    </recommendedName>
</protein>
<dbReference type="RefSeq" id="WP_406857130.1">
    <property type="nucleotide sequence ID" value="NZ_CP157484.1"/>
</dbReference>
<dbReference type="InterPro" id="IPR011049">
    <property type="entry name" value="Serralysin-like_metalloprot_C"/>
</dbReference>
<proteinExistence type="predicted"/>
<evidence type="ECO:0000313" key="1">
    <source>
        <dbReference type="EMBL" id="XBO40274.1"/>
    </source>
</evidence>
<dbReference type="InterPro" id="IPR001343">
    <property type="entry name" value="Hemolysn_Ca-bd"/>
</dbReference>
<dbReference type="EMBL" id="CP157484">
    <property type="protein sequence ID" value="XBO40274.1"/>
    <property type="molecule type" value="Genomic_DNA"/>
</dbReference>
<dbReference type="GO" id="GO:0005509">
    <property type="term" value="F:calcium ion binding"/>
    <property type="evidence" value="ECO:0007669"/>
    <property type="project" value="InterPro"/>
</dbReference>
<name>A0AAU7JJM8_9HYPH</name>
<evidence type="ECO:0008006" key="2">
    <source>
        <dbReference type="Google" id="ProtNLM"/>
    </source>
</evidence>
<sequence>MSYDNAPSIASVGRYDLGVTIDLADAALGTGWAASDSFMGVEQVIGSRFTDVLYGDAQANVIDGGGSPDFVFGREGDDTLLRGGGFDFIWGDAGDDVLDGQWQTDQLHGGDGDDHIWGGSNYVAHVYPGTNYADVLSGDAGNDDLHGDARLPQAGLPSEYNAISCPGLTKCMAVRATTP</sequence>
<dbReference type="AlphaFoldDB" id="A0AAU7JJM8"/>
<accession>A0AAU7JJM8</accession>
<dbReference type="SUPFAM" id="SSF51120">
    <property type="entry name" value="beta-Roll"/>
    <property type="match status" value="1"/>
</dbReference>
<organism evidence="1">
    <name type="scientific">Alsobacter sp. KACC 23698</name>
    <dbReference type="NCBI Taxonomy" id="3149229"/>
    <lineage>
        <taxon>Bacteria</taxon>
        <taxon>Pseudomonadati</taxon>
        <taxon>Pseudomonadota</taxon>
        <taxon>Alphaproteobacteria</taxon>
        <taxon>Hyphomicrobiales</taxon>
        <taxon>Alsobacteraceae</taxon>
        <taxon>Alsobacter</taxon>
    </lineage>
</organism>
<gene>
    <name evidence="1" type="ORF">ABEG18_05695</name>
</gene>
<dbReference type="PRINTS" id="PR00313">
    <property type="entry name" value="CABNDNGRPT"/>
</dbReference>
<reference evidence="1" key="1">
    <citation type="submission" date="2024-05" db="EMBL/GenBank/DDBJ databases">
        <authorList>
            <person name="Kim S."/>
            <person name="Heo J."/>
            <person name="Choi H."/>
            <person name="Choi Y."/>
            <person name="Kwon S.-W."/>
            <person name="Kim Y."/>
        </authorList>
    </citation>
    <scope>NUCLEOTIDE SEQUENCE</scope>
    <source>
        <strain evidence="1">KACC 23698</strain>
    </source>
</reference>
<dbReference type="Gene3D" id="2.150.10.10">
    <property type="entry name" value="Serralysin-like metalloprotease, C-terminal"/>
    <property type="match status" value="1"/>
</dbReference>
<dbReference type="Pfam" id="PF00353">
    <property type="entry name" value="HemolysinCabind"/>
    <property type="match status" value="3"/>
</dbReference>